<evidence type="ECO:0000256" key="1">
    <source>
        <dbReference type="ARBA" id="ARBA00007549"/>
    </source>
</evidence>
<dbReference type="InterPro" id="IPR000198">
    <property type="entry name" value="RhoGAP_dom"/>
</dbReference>
<keyword evidence="6" id="KW-1185">Reference proteome</keyword>
<dbReference type="Pfam" id="PF26116">
    <property type="entry name" value="FAM13A"/>
    <property type="match status" value="1"/>
</dbReference>
<feature type="region of interest" description="Disordered" evidence="3">
    <location>
        <begin position="286"/>
        <end position="311"/>
    </location>
</feature>
<protein>
    <submittedName>
        <fullName evidence="5">Protein FAM13A isoform 2</fullName>
    </submittedName>
</protein>
<feature type="coiled-coil region" evidence="2">
    <location>
        <begin position="1096"/>
        <end position="1123"/>
    </location>
</feature>
<comment type="similarity">
    <text evidence="1">Belongs to the FAM13 family.</text>
</comment>
<keyword evidence="2" id="KW-0175">Coiled coil</keyword>
<evidence type="ECO:0000313" key="6">
    <source>
        <dbReference type="Proteomes" id="UP000311919"/>
    </source>
</evidence>
<comment type="caution">
    <text evidence="5">The sequence shown here is derived from an EMBL/GenBank/DDBJ whole genome shotgun (WGS) entry which is preliminary data.</text>
</comment>
<dbReference type="Pfam" id="PF00620">
    <property type="entry name" value="RhoGAP"/>
    <property type="match status" value="1"/>
</dbReference>
<dbReference type="OrthoDB" id="185175at2759"/>
<dbReference type="PROSITE" id="PS50238">
    <property type="entry name" value="RHOGAP"/>
    <property type="match status" value="1"/>
</dbReference>
<organism evidence="5 6">
    <name type="scientific">Schistosoma japonicum</name>
    <name type="common">Blood fluke</name>
    <dbReference type="NCBI Taxonomy" id="6182"/>
    <lineage>
        <taxon>Eukaryota</taxon>
        <taxon>Metazoa</taxon>
        <taxon>Spiralia</taxon>
        <taxon>Lophotrochozoa</taxon>
        <taxon>Platyhelminthes</taxon>
        <taxon>Trematoda</taxon>
        <taxon>Digenea</taxon>
        <taxon>Strigeidida</taxon>
        <taxon>Schistosomatoidea</taxon>
        <taxon>Schistosomatidae</taxon>
        <taxon>Schistosoma</taxon>
    </lineage>
</organism>
<dbReference type="STRING" id="6182.A0A4Z2CRM4"/>
<dbReference type="InterPro" id="IPR059029">
    <property type="entry name" value="FAM13A_dom"/>
</dbReference>
<evidence type="ECO:0000259" key="4">
    <source>
        <dbReference type="PROSITE" id="PS50238"/>
    </source>
</evidence>
<proteinExistence type="inferred from homology"/>
<dbReference type="SMART" id="SM00324">
    <property type="entry name" value="RhoGAP"/>
    <property type="match status" value="1"/>
</dbReference>
<dbReference type="EMBL" id="SKCS01000447">
    <property type="protein sequence ID" value="TNN06877.1"/>
    <property type="molecule type" value="Genomic_DNA"/>
</dbReference>
<dbReference type="GO" id="GO:0007165">
    <property type="term" value="P:signal transduction"/>
    <property type="evidence" value="ECO:0007669"/>
    <property type="project" value="InterPro"/>
</dbReference>
<evidence type="ECO:0000256" key="2">
    <source>
        <dbReference type="SAM" id="Coils"/>
    </source>
</evidence>
<dbReference type="SUPFAM" id="SSF48350">
    <property type="entry name" value="GTPase activation domain, GAP"/>
    <property type="match status" value="1"/>
</dbReference>
<accession>A0A4Z2CRM4</accession>
<dbReference type="Gene3D" id="1.10.555.10">
    <property type="entry name" value="Rho GTPase activation protein"/>
    <property type="match status" value="1"/>
</dbReference>
<name>A0A4Z2CRM4_SCHJA</name>
<dbReference type="PANTHER" id="PTHR15904">
    <property type="entry name" value="FAM13"/>
    <property type="match status" value="1"/>
</dbReference>
<evidence type="ECO:0000313" key="5">
    <source>
        <dbReference type="EMBL" id="TNN06877.1"/>
    </source>
</evidence>
<sequence length="1166" mass="131198">MVIERLMKKINVNPVPKKAFKPTATLTIPRCPTLTFGVPLKEVTERDKTEIPIVVSDIFNFLTNKGGFQSEGIFRVNGNSRVVEVLRTIIDENGSYWHLGEFSNIAGDSDHSVDVFSVASLLKLYLRKLPGGLIPESTTALFLKIYLEYRSKQDAYLVELEKLLVHLPVVNYTLLKHLCQFLHRVSVYQFENKMSTESLGIVFGPNVFRFTPENLGYREQSYINHIMTILIEHSNSLFRMIAPSCENVSSPNDLSSDSCTRIPPYIPFSDTTAKALENKKSKDKFELSNVNSHNDINEEEDASTESFNRPNSKAETNHIITHHITNTYCHIPQMDAKTSTSTETVTNTPEAQSRLTKPSNVANKNDCQFRHKTSSCDMISAYLEIAIRSCIHEHLFQEQLSNSTEKENNLIHSSAGINDILKLDYTDAGLQNITSINESNLLNSEWDHSKLLSTIVSANEPNDQILNRLTQYLHRFKARLREYEKYFEQNYGRKPTNADKYSDPKIAALICQMSEINAAIKQINLSGKRSPTCVIATTASVVDLNQYSVISNNDNCFVRNQNISGNSTNCNSHCGNVNEKMTLPTSLSNYSSKKQSILKFDGETEDHIRELLSPVKSLPSKPSISPNIAIGGENISRPLNSHRSSVESTFLILSNRLTEKRLLANRPEDLHMMTPKQIAAEKLALQKCLLYFENLHGRPKEQQDRITMRPLYDRYRNVKRLLNSLQSNKNFNFPGHTEENSDAELQSSVPSTDDLIRRRSIVSPNMIPLTNADPISNNSTVSFKSSIPHTFSSLHPSDRLSSPISSLPEKYTRIPPLSSISSTAALSSLPIYSSITSHQFTHKDNDYLNSRINVTQKQPLAVTSTPSVLRSSHYPNAIHLSNPIDVKQSVNTFVHNKRSTKFDSNVDSLYKESECDAQCTNSRNCRIQAGGNNSEWFGTVGLSKRTQSSEDYDYHGNTVHCHSKLTNEMDQYAAGENTLSSISTCISSNLYNSVRYSNAVGSEYSPYIHQENFVVSKLAFVTSPSVNSSTSFSNPKIIEGSHVSDALQSNNTTEIVKNRRRILAASENAINNISSNNRHVDSSQGISSSDLSSWSVADLKTELRSLRESKRQLQKTLKDFEHEFTQSTGQKVDRADRLSMRSEYCEYKALKIRLFQLETELKGRCA</sequence>
<dbReference type="InterPro" id="IPR039102">
    <property type="entry name" value="FAM13"/>
</dbReference>
<evidence type="ECO:0000256" key="3">
    <source>
        <dbReference type="SAM" id="MobiDB-lite"/>
    </source>
</evidence>
<dbReference type="AlphaFoldDB" id="A0A4Z2CRM4"/>
<gene>
    <name evidence="5" type="ORF">EWB00_008121</name>
</gene>
<dbReference type="InterPro" id="IPR008936">
    <property type="entry name" value="Rho_GTPase_activation_prot"/>
</dbReference>
<reference evidence="5 6" key="1">
    <citation type="submission" date="2019-03" db="EMBL/GenBank/DDBJ databases">
        <title>An improved genome assembly of the fluke Schistosoma japonicum.</title>
        <authorList>
            <person name="Hu W."/>
            <person name="Luo F."/>
            <person name="Yin M."/>
            <person name="Mo X."/>
            <person name="Sun C."/>
            <person name="Wu Q."/>
            <person name="Zhu B."/>
            <person name="Xiang M."/>
            <person name="Wang J."/>
            <person name="Wang Y."/>
            <person name="Zhang T."/>
            <person name="Xu B."/>
            <person name="Zheng H."/>
            <person name="Feng Z."/>
        </authorList>
    </citation>
    <scope>NUCLEOTIDE SEQUENCE [LARGE SCALE GENOMIC DNA]</scope>
    <source>
        <strain evidence="5">HuSjv2</strain>
        <tissue evidence="5">Worms</tissue>
    </source>
</reference>
<feature type="domain" description="Rho-GAP" evidence="4">
    <location>
        <begin position="38"/>
        <end position="238"/>
    </location>
</feature>
<dbReference type="PANTHER" id="PTHR15904:SF17">
    <property type="entry name" value="RHO-GAP DOMAIN-CONTAINING PROTEIN"/>
    <property type="match status" value="1"/>
</dbReference>
<dbReference type="Proteomes" id="UP000311919">
    <property type="component" value="Unassembled WGS sequence"/>
</dbReference>